<keyword evidence="1" id="KW-0012">Acyltransferase</keyword>
<dbReference type="GO" id="GO:0016746">
    <property type="term" value="F:acyltransferase activity"/>
    <property type="evidence" value="ECO:0007669"/>
    <property type="project" value="UniProtKB-KW"/>
</dbReference>
<organism evidence="1 2">
    <name type="scientific">Leptospira gomenensis</name>
    <dbReference type="NCBI Taxonomy" id="2484974"/>
    <lineage>
        <taxon>Bacteria</taxon>
        <taxon>Pseudomonadati</taxon>
        <taxon>Spirochaetota</taxon>
        <taxon>Spirochaetia</taxon>
        <taxon>Leptospirales</taxon>
        <taxon>Leptospiraceae</taxon>
        <taxon>Leptospira</taxon>
    </lineage>
</organism>
<dbReference type="Pfam" id="PF00132">
    <property type="entry name" value="Hexapep"/>
    <property type="match status" value="1"/>
</dbReference>
<dbReference type="PANTHER" id="PTHR23416">
    <property type="entry name" value="SIALIC ACID SYNTHASE-RELATED"/>
    <property type="match status" value="1"/>
</dbReference>
<dbReference type="Proteomes" id="UP000298277">
    <property type="component" value="Unassembled WGS sequence"/>
</dbReference>
<dbReference type="InterPro" id="IPR011004">
    <property type="entry name" value="Trimer_LpxA-like_sf"/>
</dbReference>
<reference evidence="1" key="1">
    <citation type="journal article" date="2019" name="PLoS Negl. Trop. Dis.">
        <title>Revisiting the worldwide diversity of Leptospira species in the environment.</title>
        <authorList>
            <person name="Vincent A.T."/>
            <person name="Schiettekatte O."/>
            <person name="Bourhy P."/>
            <person name="Veyrier F.J."/>
            <person name="Picardeau M."/>
        </authorList>
    </citation>
    <scope>NUCLEOTIDE SEQUENCE [LARGE SCALE GENOMIC DNA]</scope>
    <source>
        <strain evidence="1">201800299</strain>
    </source>
</reference>
<dbReference type="InterPro" id="IPR001451">
    <property type="entry name" value="Hexapep"/>
</dbReference>
<dbReference type="PANTHER" id="PTHR23416:SF78">
    <property type="entry name" value="LIPOPOLYSACCHARIDE BIOSYNTHESIS O-ACETYL TRANSFERASE WBBJ-RELATED"/>
    <property type="match status" value="1"/>
</dbReference>
<dbReference type="OrthoDB" id="9801697at2"/>
<keyword evidence="1" id="KW-0808">Transferase</keyword>
<sequence>MSSYFKIWSYIYSLLIKNSDAPFFKMERESRYKEIFRIRSIYVDEDVTFSGVENIRMGEGVSFMQGCKIHANNAELKIGNGCSFNNNVFIGASNGKIEIGDKVLIGPNVVLRAADHIFADSTRPIMEQGHKGGIIRIEDDVWIGANVVITSNVKVGKGCVIAAGSVVTKDLPEYSVAAGVPAKVIRNR</sequence>
<dbReference type="InterPro" id="IPR051159">
    <property type="entry name" value="Hexapeptide_acetyltransf"/>
</dbReference>
<gene>
    <name evidence="1" type="ORF">EHQ17_14460</name>
</gene>
<evidence type="ECO:0000313" key="2">
    <source>
        <dbReference type="Proteomes" id="UP000298277"/>
    </source>
</evidence>
<accession>A0A5F1Z120</accession>
<proteinExistence type="predicted"/>
<dbReference type="AlphaFoldDB" id="A0A5F1Z120"/>
<keyword evidence="2" id="KW-1185">Reference proteome</keyword>
<dbReference type="CDD" id="cd04647">
    <property type="entry name" value="LbH_MAT_like"/>
    <property type="match status" value="1"/>
</dbReference>
<name>A0A5F1Z120_9LEPT</name>
<dbReference type="SUPFAM" id="SSF51161">
    <property type="entry name" value="Trimeric LpxA-like enzymes"/>
    <property type="match status" value="1"/>
</dbReference>
<evidence type="ECO:0000313" key="1">
    <source>
        <dbReference type="EMBL" id="TGK30923.1"/>
    </source>
</evidence>
<dbReference type="Gene3D" id="2.160.10.10">
    <property type="entry name" value="Hexapeptide repeat proteins"/>
    <property type="match status" value="1"/>
</dbReference>
<protein>
    <submittedName>
        <fullName evidence="1">Acyltransferase</fullName>
    </submittedName>
</protein>
<dbReference type="EMBL" id="RQFA01000066">
    <property type="protein sequence ID" value="TGK30923.1"/>
    <property type="molecule type" value="Genomic_DNA"/>
</dbReference>
<comment type="caution">
    <text evidence="1">The sequence shown here is derived from an EMBL/GenBank/DDBJ whole genome shotgun (WGS) entry which is preliminary data.</text>
</comment>